<feature type="compositionally biased region" description="Polar residues" evidence="1">
    <location>
        <begin position="532"/>
        <end position="542"/>
    </location>
</feature>
<feature type="region of interest" description="Disordered" evidence="1">
    <location>
        <begin position="1"/>
        <end position="33"/>
    </location>
</feature>
<dbReference type="OrthoDB" id="4966at2759"/>
<feature type="region of interest" description="Disordered" evidence="1">
    <location>
        <begin position="193"/>
        <end position="247"/>
    </location>
</feature>
<dbReference type="InParanoid" id="K9GCF0"/>
<sequence>MGDRTRRSAIFDSSDLSSDDDFPSTNNMAESTSSWFPSHATLEILQAHLEADADSDSSEDAGPRVHPDFFVHLERLRRINEANRVNARREVEAWYETAFGSNQSQHQASHIANSHPHASDLPDESQHEAARMLEESHRENSQFNNELNQPSDPAGAEHRLQPPAMGVRDQHETQDFPAAGPFEPMPHILFEASGYMGPAHPRENSQQHRPPSPYPTAAWGQSSTVPAPVETLPMSAPQPQRYTDWGNPYRFPFDPAPFPEGATPYAPERILQAWLIRQQLIAGVSPEDIQPMAVPRGRRHRTPPYIVLNDSGAHIIRIEPATFEGAMLPLPALPWLPRRANLNASTTPVSSNAPDASVLPTAPNTVTAPDPVVAPSLAGTQYLSEPREFSAALTPTAAPTLSAATNSPAATVLLTALTPPAPPKAPADPSSAAPRLSFAPNLSAANSSPLSHLQAAATLLDALTPPVAPALPGSTVVLDPTSVPERISEDSSQHVAESQNPDPRMVAFFQPLRLHGPANSVSASVPDAHPETPSTSESGFNENSQTSVIALQPHSQASVPLAVQNRTDAGLISSQETHSPGVSFAHSHDRESLAISPLSNEGTETRNIPARQAPNGNGIVHHAVTFSEPEDPEEPATPRLCRFAIDGADESLGVGRLSGKVKAIGDQSSSGGLI</sequence>
<feature type="region of interest" description="Disordered" evidence="1">
    <location>
        <begin position="517"/>
        <end position="542"/>
    </location>
</feature>
<feature type="region of interest" description="Disordered" evidence="1">
    <location>
        <begin position="165"/>
        <end position="184"/>
    </location>
</feature>
<evidence type="ECO:0000256" key="1">
    <source>
        <dbReference type="SAM" id="MobiDB-lite"/>
    </source>
</evidence>
<feature type="region of interest" description="Disordered" evidence="1">
    <location>
        <begin position="104"/>
        <end position="160"/>
    </location>
</feature>
<dbReference type="AlphaFoldDB" id="K9GCF0"/>
<evidence type="ECO:0000313" key="3">
    <source>
        <dbReference type="Proteomes" id="UP000009882"/>
    </source>
</evidence>
<gene>
    <name evidence="2" type="ORF">PDIG_53990</name>
</gene>
<dbReference type="STRING" id="1170229.K9GCF0"/>
<accession>K9GCF0</accession>
<keyword evidence="3" id="KW-1185">Reference proteome</keyword>
<feature type="compositionally biased region" description="Polar residues" evidence="1">
    <location>
        <begin position="141"/>
        <end position="151"/>
    </location>
</feature>
<dbReference type="EMBL" id="AKCT01000216">
    <property type="protein sequence ID" value="EKV10911.1"/>
    <property type="molecule type" value="Genomic_DNA"/>
</dbReference>
<reference evidence="3" key="1">
    <citation type="journal article" date="2012" name="BMC Genomics">
        <title>Genome sequence of the necrotrophic fungus Penicillium digitatum, the main postharvest pathogen of citrus.</title>
        <authorList>
            <person name="Marcet-Houben M."/>
            <person name="Ballester A.-R."/>
            <person name="de la Fuente B."/>
            <person name="Harries E."/>
            <person name="Marcos J.F."/>
            <person name="Gonzalez-Candelas L."/>
            <person name="Gabaldon T."/>
        </authorList>
    </citation>
    <scope>NUCLEOTIDE SEQUENCE [LARGE SCALE GENOMIC DNA]</scope>
    <source>
        <strain evidence="3">PHI26 / CECT 20796</strain>
    </source>
</reference>
<protein>
    <submittedName>
        <fullName evidence="2">Uncharacterized protein</fullName>
    </submittedName>
</protein>
<evidence type="ECO:0000313" key="2">
    <source>
        <dbReference type="EMBL" id="EKV10911.1"/>
    </source>
</evidence>
<feature type="compositionally biased region" description="Basic and acidic residues" evidence="1">
    <location>
        <begin position="117"/>
        <end position="140"/>
    </location>
</feature>
<proteinExistence type="predicted"/>
<name>K9GCF0_PEND2</name>
<organism evidence="2 3">
    <name type="scientific">Penicillium digitatum (strain PHI26 / CECT 20796)</name>
    <name type="common">Green mold</name>
    <dbReference type="NCBI Taxonomy" id="1170229"/>
    <lineage>
        <taxon>Eukaryota</taxon>
        <taxon>Fungi</taxon>
        <taxon>Dikarya</taxon>
        <taxon>Ascomycota</taxon>
        <taxon>Pezizomycotina</taxon>
        <taxon>Eurotiomycetes</taxon>
        <taxon>Eurotiomycetidae</taxon>
        <taxon>Eurotiales</taxon>
        <taxon>Aspergillaceae</taxon>
        <taxon>Penicillium</taxon>
    </lineage>
</organism>
<dbReference type="Proteomes" id="UP000009882">
    <property type="component" value="Unassembled WGS sequence"/>
</dbReference>
<comment type="caution">
    <text evidence="2">The sequence shown here is derived from an EMBL/GenBank/DDBJ whole genome shotgun (WGS) entry which is preliminary data.</text>
</comment>
<dbReference type="OMA" id="YHAGTEH"/>
<dbReference type="HOGENOM" id="CLU_407735_0_0_1"/>